<evidence type="ECO:0008006" key="4">
    <source>
        <dbReference type="Google" id="ProtNLM"/>
    </source>
</evidence>
<keyword evidence="1" id="KW-0472">Membrane</keyword>
<reference evidence="2 3" key="1">
    <citation type="journal article" date="2024" name="Plant Biotechnol. J.">
        <title>Dendrobium thyrsiflorum genome and its molecular insights into genes involved in important horticultural traits.</title>
        <authorList>
            <person name="Chen B."/>
            <person name="Wang J.Y."/>
            <person name="Zheng P.J."/>
            <person name="Li K.L."/>
            <person name="Liang Y.M."/>
            <person name="Chen X.F."/>
            <person name="Zhang C."/>
            <person name="Zhao X."/>
            <person name="He X."/>
            <person name="Zhang G.Q."/>
            <person name="Liu Z.J."/>
            <person name="Xu Q."/>
        </authorList>
    </citation>
    <scope>NUCLEOTIDE SEQUENCE [LARGE SCALE GENOMIC DNA]</scope>
    <source>
        <strain evidence="2">GZMU011</strain>
    </source>
</reference>
<gene>
    <name evidence="2" type="ORF">M5K25_022021</name>
</gene>
<dbReference type="SUPFAM" id="SSF53098">
    <property type="entry name" value="Ribonuclease H-like"/>
    <property type="match status" value="1"/>
</dbReference>
<organism evidence="2 3">
    <name type="scientific">Dendrobium thyrsiflorum</name>
    <name type="common">Pinecone-like raceme dendrobium</name>
    <name type="synonym">Orchid</name>
    <dbReference type="NCBI Taxonomy" id="117978"/>
    <lineage>
        <taxon>Eukaryota</taxon>
        <taxon>Viridiplantae</taxon>
        <taxon>Streptophyta</taxon>
        <taxon>Embryophyta</taxon>
        <taxon>Tracheophyta</taxon>
        <taxon>Spermatophyta</taxon>
        <taxon>Magnoliopsida</taxon>
        <taxon>Liliopsida</taxon>
        <taxon>Asparagales</taxon>
        <taxon>Orchidaceae</taxon>
        <taxon>Epidendroideae</taxon>
        <taxon>Malaxideae</taxon>
        <taxon>Dendrobiinae</taxon>
        <taxon>Dendrobium</taxon>
    </lineage>
</organism>
<dbReference type="PANTHER" id="PTHR32166:SF122">
    <property type="entry name" value="OS09G0499600 PROTEIN"/>
    <property type="match status" value="1"/>
</dbReference>
<protein>
    <recommendedName>
        <fullName evidence="4">DUF659 domain-containing protein</fullName>
    </recommendedName>
</protein>
<feature type="transmembrane region" description="Helical" evidence="1">
    <location>
        <begin position="437"/>
        <end position="456"/>
    </location>
</feature>
<dbReference type="Proteomes" id="UP001552299">
    <property type="component" value="Unassembled WGS sequence"/>
</dbReference>
<accession>A0ABD0UBC9</accession>
<dbReference type="AlphaFoldDB" id="A0ABD0UBC9"/>
<keyword evidence="3" id="KW-1185">Reference proteome</keyword>
<evidence type="ECO:0000256" key="1">
    <source>
        <dbReference type="SAM" id="Phobius"/>
    </source>
</evidence>
<evidence type="ECO:0000313" key="2">
    <source>
        <dbReference type="EMBL" id="KAL0907602.1"/>
    </source>
</evidence>
<dbReference type="InterPro" id="IPR012337">
    <property type="entry name" value="RNaseH-like_sf"/>
</dbReference>
<sequence>MKDGVIRMKEHLSGSHKNVAPCSKVPDIVRDEIKTYMNKSITSKYLAQKQFKDRVDVSSYYGSVSRGVRGPMDHYTVQTLEDRPPTTQRMAPENVMETQKSVCKDIGRFFYENAIPFNIATSLASYNNIRSVGAYGRGFKPPTMSVEASANVKDTEFIFGLLDSVVEEVGEQLVTPCAAHCINLILEKLGELPQHKNALTKPKKITNFGSYEKIFKERNFEASNNKICHRLLDITEFWQNILYIITTTRPLVQVLRMVDAKKKPAMGFIYNAIDEAKEMIACNLRGEEKSFKEIWNIIDDRWKLQLHRHLHAAGYYLNPQYQYAKNKSINPEIKLGLYHCMDRLIDDAAERSSADMQLVPFRNKEGFFGLQQAKDTIAKRSPVEWWIQFDDGTPELQRFVVKVLSLNVLYLDVNEIRAPTTKASTSTTQTNQKRYKYYSFLILLLIYYTIIHFDIVQKYLEKRKITDIEKGADW</sequence>
<keyword evidence="1" id="KW-1133">Transmembrane helix</keyword>
<proteinExistence type="predicted"/>
<comment type="caution">
    <text evidence="2">The sequence shown here is derived from an EMBL/GenBank/DDBJ whole genome shotgun (WGS) entry which is preliminary data.</text>
</comment>
<keyword evidence="1" id="KW-0812">Transmembrane</keyword>
<dbReference type="PANTHER" id="PTHR32166">
    <property type="entry name" value="OSJNBA0013A04.12 PROTEIN"/>
    <property type="match status" value="1"/>
</dbReference>
<name>A0ABD0UBC9_DENTH</name>
<evidence type="ECO:0000313" key="3">
    <source>
        <dbReference type="Proteomes" id="UP001552299"/>
    </source>
</evidence>
<dbReference type="EMBL" id="JANQDX010000017">
    <property type="protein sequence ID" value="KAL0907602.1"/>
    <property type="molecule type" value="Genomic_DNA"/>
</dbReference>